<comment type="caution">
    <text evidence="4">The sequence shown here is derived from an EMBL/GenBank/DDBJ whole genome shotgun (WGS) entry which is preliminary data.</text>
</comment>
<accession>A0ABQ4PNJ0</accession>
<sequence>MNVKRVLATHSIALIIMSTSTCAQTSPARLSAYDASNTVKASAYLDVAENFNHQFHRELKNNKVPGGAMVIVQGDEIITLTTFGKRSKDSSEKVNADTVFRLASISKTFAGTLASLLVHEHGLSWQQPIVTYVPKFRLSDPKQSQQITLGHIVGQSSGLMPNSYDNLINANVQLDKVINQFAKLTPICNPGICYSYQNIAFSFIQQAIEQESGQPYDELINQRLFTPLAMDTASIGFTAFNDADNRAEPHIKTRSGFKRVKVKPNYYQLAPAAGVNASIKDISKWLIANMGYRPDVLPMRVIEDITTPGVRSTKELRRRDWRAYLDDAHYGKGWRIYQFEGQKLIYHAGWVAGYVAEIAYSPELKLGMAILLNGESRVVSELSAHFWHQVFNLHNHKGAP</sequence>
<dbReference type="Gene3D" id="3.40.710.10">
    <property type="entry name" value="DD-peptidase/beta-lactamase superfamily"/>
    <property type="match status" value="1"/>
</dbReference>
<feature type="signal peptide" evidence="2">
    <location>
        <begin position="1"/>
        <end position="23"/>
    </location>
</feature>
<gene>
    <name evidence="4" type="primary">bla</name>
    <name evidence="4" type="ORF">TUM4630_30150</name>
</gene>
<evidence type="ECO:0000259" key="3">
    <source>
        <dbReference type="Pfam" id="PF00144"/>
    </source>
</evidence>
<comment type="similarity">
    <text evidence="1">Belongs to the beta-lactamase family.</text>
</comment>
<dbReference type="SUPFAM" id="SSF56601">
    <property type="entry name" value="beta-lactamase/transpeptidase-like"/>
    <property type="match status" value="1"/>
</dbReference>
<dbReference type="Proteomes" id="UP000761574">
    <property type="component" value="Unassembled WGS sequence"/>
</dbReference>
<evidence type="ECO:0000256" key="2">
    <source>
        <dbReference type="SAM" id="SignalP"/>
    </source>
</evidence>
<dbReference type="PANTHER" id="PTHR22935:SF95">
    <property type="entry name" value="BETA-LACTAMASE-LIKE 1-RELATED"/>
    <property type="match status" value="1"/>
</dbReference>
<keyword evidence="2" id="KW-0732">Signal</keyword>
<feature type="chain" id="PRO_5046660150" evidence="2">
    <location>
        <begin position="24"/>
        <end position="400"/>
    </location>
</feature>
<reference evidence="4 5" key="1">
    <citation type="submission" date="2021-05" db="EMBL/GenBank/DDBJ databases">
        <title>Molecular characterization for Shewanella algae harboring chromosomal blaOXA-55-like strains isolated from clinical and environment sample.</title>
        <authorList>
            <person name="Ohama Y."/>
            <person name="Aoki K."/>
            <person name="Harada S."/>
            <person name="Moriya K."/>
            <person name="Ishii Y."/>
            <person name="Tateda K."/>
        </authorList>
    </citation>
    <scope>NUCLEOTIDE SEQUENCE [LARGE SCALE GENOMIC DNA]</scope>
    <source>
        <strain evidence="4 5">LMG 23746</strain>
    </source>
</reference>
<evidence type="ECO:0000256" key="1">
    <source>
        <dbReference type="ARBA" id="ARBA00038473"/>
    </source>
</evidence>
<dbReference type="PANTHER" id="PTHR22935">
    <property type="entry name" value="PENICILLIN-BINDING PROTEIN"/>
    <property type="match status" value="1"/>
</dbReference>
<dbReference type="InterPro" id="IPR051478">
    <property type="entry name" value="Beta-lactamase-like_AB/R"/>
</dbReference>
<dbReference type="GO" id="GO:0016787">
    <property type="term" value="F:hydrolase activity"/>
    <property type="evidence" value="ECO:0007669"/>
    <property type="project" value="UniProtKB-KW"/>
</dbReference>
<keyword evidence="5" id="KW-1185">Reference proteome</keyword>
<dbReference type="Pfam" id="PF00144">
    <property type="entry name" value="Beta-lactamase"/>
    <property type="match status" value="1"/>
</dbReference>
<feature type="domain" description="Beta-lactamase-related" evidence="3">
    <location>
        <begin position="57"/>
        <end position="378"/>
    </location>
</feature>
<evidence type="ECO:0000313" key="4">
    <source>
        <dbReference type="EMBL" id="GIU50066.1"/>
    </source>
</evidence>
<keyword evidence="4" id="KW-0378">Hydrolase</keyword>
<dbReference type="InterPro" id="IPR012338">
    <property type="entry name" value="Beta-lactam/transpept-like"/>
</dbReference>
<organism evidence="4 5">
    <name type="scientific">Shewanella algidipiscicola</name>
    <dbReference type="NCBI Taxonomy" id="614070"/>
    <lineage>
        <taxon>Bacteria</taxon>
        <taxon>Pseudomonadati</taxon>
        <taxon>Pseudomonadota</taxon>
        <taxon>Gammaproteobacteria</taxon>
        <taxon>Alteromonadales</taxon>
        <taxon>Shewanellaceae</taxon>
        <taxon>Shewanella</taxon>
    </lineage>
</organism>
<name>A0ABQ4PNJ0_9GAMM</name>
<protein>
    <submittedName>
        <fullName evidence="4">Serine hydrolase</fullName>
    </submittedName>
</protein>
<proteinExistence type="inferred from homology"/>
<dbReference type="EMBL" id="BPFB01000044">
    <property type="protein sequence ID" value="GIU50066.1"/>
    <property type="molecule type" value="Genomic_DNA"/>
</dbReference>
<dbReference type="RefSeq" id="WP_249038132.1">
    <property type="nucleotide sequence ID" value="NZ_BPFB01000044.1"/>
</dbReference>
<dbReference type="InterPro" id="IPR001466">
    <property type="entry name" value="Beta-lactam-related"/>
</dbReference>
<evidence type="ECO:0000313" key="5">
    <source>
        <dbReference type="Proteomes" id="UP000761574"/>
    </source>
</evidence>